<protein>
    <submittedName>
        <fullName evidence="2">BQ5605_C014g07423 protein</fullName>
    </submittedName>
</protein>
<evidence type="ECO:0000313" key="2">
    <source>
        <dbReference type="EMBL" id="SGY18643.1"/>
    </source>
</evidence>
<evidence type="ECO:0000256" key="1">
    <source>
        <dbReference type="SAM" id="MobiDB-lite"/>
    </source>
</evidence>
<evidence type="ECO:0000313" key="3">
    <source>
        <dbReference type="Proteomes" id="UP000249464"/>
    </source>
</evidence>
<feature type="region of interest" description="Disordered" evidence="1">
    <location>
        <begin position="30"/>
        <end position="79"/>
    </location>
</feature>
<dbReference type="Proteomes" id="UP000249464">
    <property type="component" value="Unassembled WGS sequence"/>
</dbReference>
<dbReference type="EMBL" id="FQNC01000016">
    <property type="protein sequence ID" value="SGY18643.1"/>
    <property type="molecule type" value="Genomic_DNA"/>
</dbReference>
<keyword evidence="3" id="KW-1185">Reference proteome</keyword>
<accession>A0A2X0LXI4</accession>
<sequence length="79" mass="8282">MRRKLRNRKGARTGIGPAAGEIVGALRQLRASKPSPQGGGLAGARNTRGAPVELRVDSSQPFVSRPLTQAAKPPPSNSR</sequence>
<dbReference type="AlphaFoldDB" id="A0A2X0LXI4"/>
<name>A0A2X0LXI4_9BASI</name>
<proteinExistence type="predicted"/>
<gene>
    <name evidence="2" type="primary">BQ5605_C014g07423</name>
    <name evidence="2" type="ORF">BQ5605_C014G07423</name>
</gene>
<organism evidence="2 3">
    <name type="scientific">Microbotryum silenes-dioicae</name>
    <dbReference type="NCBI Taxonomy" id="796604"/>
    <lineage>
        <taxon>Eukaryota</taxon>
        <taxon>Fungi</taxon>
        <taxon>Dikarya</taxon>
        <taxon>Basidiomycota</taxon>
        <taxon>Pucciniomycotina</taxon>
        <taxon>Microbotryomycetes</taxon>
        <taxon>Microbotryales</taxon>
        <taxon>Microbotryaceae</taxon>
        <taxon>Microbotryum</taxon>
    </lineage>
</organism>
<reference evidence="2 3" key="1">
    <citation type="submission" date="2016-11" db="EMBL/GenBank/DDBJ databases">
        <authorList>
            <person name="Jaros S."/>
            <person name="Januszkiewicz K."/>
            <person name="Wedrychowicz H."/>
        </authorList>
    </citation>
    <scope>NUCLEOTIDE SEQUENCE [LARGE SCALE GENOMIC DNA]</scope>
</reference>